<evidence type="ECO:0000313" key="5">
    <source>
        <dbReference type="EMBL" id="AKS35273.1"/>
    </source>
</evidence>
<proteinExistence type="predicted"/>
<keyword evidence="3" id="KW-0804">Transcription</keyword>
<dbReference type="InterPro" id="IPR010982">
    <property type="entry name" value="Lambda_DNA-bd_dom_sf"/>
</dbReference>
<organism evidence="5 6">
    <name type="scientific">Mycolicibacterium goodii</name>
    <name type="common">Mycobacterium goodii</name>
    <dbReference type="NCBI Taxonomy" id="134601"/>
    <lineage>
        <taxon>Bacteria</taxon>
        <taxon>Bacillati</taxon>
        <taxon>Actinomycetota</taxon>
        <taxon>Actinomycetes</taxon>
        <taxon>Mycobacteriales</taxon>
        <taxon>Mycobacteriaceae</taxon>
        <taxon>Mycolicibacterium</taxon>
    </lineage>
</organism>
<dbReference type="OrthoDB" id="37081at2"/>
<dbReference type="PROSITE" id="PS50932">
    <property type="entry name" value="HTH_LACI_2"/>
    <property type="match status" value="1"/>
</dbReference>
<dbReference type="GO" id="GO:0003700">
    <property type="term" value="F:DNA-binding transcription factor activity"/>
    <property type="evidence" value="ECO:0007669"/>
    <property type="project" value="TreeGrafter"/>
</dbReference>
<dbReference type="AlphaFoldDB" id="A0A0K0XCZ4"/>
<dbReference type="PANTHER" id="PTHR30146:SF109">
    <property type="entry name" value="HTH-TYPE TRANSCRIPTIONAL REGULATOR GALS"/>
    <property type="match status" value="1"/>
</dbReference>
<dbReference type="Proteomes" id="UP000062255">
    <property type="component" value="Chromosome"/>
</dbReference>
<dbReference type="GO" id="GO:0000976">
    <property type="term" value="F:transcription cis-regulatory region binding"/>
    <property type="evidence" value="ECO:0007669"/>
    <property type="project" value="TreeGrafter"/>
</dbReference>
<evidence type="ECO:0000256" key="3">
    <source>
        <dbReference type="ARBA" id="ARBA00023163"/>
    </source>
</evidence>
<keyword evidence="2" id="KW-0238">DNA-binding</keyword>
<dbReference type="InterPro" id="IPR046335">
    <property type="entry name" value="LacI/GalR-like_sensor"/>
</dbReference>
<dbReference type="Gene3D" id="1.10.260.40">
    <property type="entry name" value="lambda repressor-like DNA-binding domains"/>
    <property type="match status" value="1"/>
</dbReference>
<dbReference type="PATRIC" id="fig|134601.6.peg.5985"/>
<dbReference type="SUPFAM" id="SSF53822">
    <property type="entry name" value="Periplasmic binding protein-like I"/>
    <property type="match status" value="1"/>
</dbReference>
<dbReference type="CDD" id="cd01392">
    <property type="entry name" value="HTH_LacI"/>
    <property type="match status" value="1"/>
</dbReference>
<dbReference type="SUPFAM" id="SSF47413">
    <property type="entry name" value="lambda repressor-like DNA-binding domains"/>
    <property type="match status" value="1"/>
</dbReference>
<dbReference type="KEGG" id="mgo:AFA91_28980"/>
<dbReference type="Gene3D" id="3.40.50.2300">
    <property type="match status" value="2"/>
</dbReference>
<keyword evidence="1" id="KW-0805">Transcription regulation</keyword>
<dbReference type="CDD" id="cd06278">
    <property type="entry name" value="PBP1_LacI-like"/>
    <property type="match status" value="1"/>
</dbReference>
<evidence type="ECO:0000313" key="6">
    <source>
        <dbReference type="Proteomes" id="UP000062255"/>
    </source>
</evidence>
<dbReference type="Pfam" id="PF13377">
    <property type="entry name" value="Peripla_BP_3"/>
    <property type="match status" value="1"/>
</dbReference>
<evidence type="ECO:0000256" key="1">
    <source>
        <dbReference type="ARBA" id="ARBA00023015"/>
    </source>
</evidence>
<protein>
    <submittedName>
        <fullName evidence="5">LacI family transcriptional regulator</fullName>
    </submittedName>
</protein>
<dbReference type="PANTHER" id="PTHR30146">
    <property type="entry name" value="LACI-RELATED TRANSCRIPTIONAL REPRESSOR"/>
    <property type="match status" value="1"/>
</dbReference>
<reference evidence="5 6" key="1">
    <citation type="submission" date="2015-07" db="EMBL/GenBank/DDBJ databases">
        <title>Complete genome sequence of Mycobacterium goodii X7B, a facultative thermophilic biodesulfurizing bacterium.</title>
        <authorList>
            <person name="Yu B."/>
            <person name="Li F."/>
            <person name="Xu P."/>
        </authorList>
    </citation>
    <scope>NUCLEOTIDE SEQUENCE [LARGE SCALE GENOMIC DNA]</scope>
    <source>
        <strain evidence="5 6">X7B</strain>
    </source>
</reference>
<feature type="domain" description="HTH lacI-type" evidence="4">
    <location>
        <begin position="6"/>
        <end position="60"/>
    </location>
</feature>
<sequence>MSRRAVTSFDVAKLAGVSQPTVSRALRNLPGTSPETRERVLAAALELNYIPSASGRTLSTRTTQRVAIVAEELTNPFYSELVEPLRNTLSEHGYRAVLVTDRADDPVTVDALADGSYDGVLLCTVTRRSTLPRDLTERGIAHVLVNRILDVPESGSCSFDNVAGGRLVGEFLCQLGHQRIGALHGTVDNSTARDRALGLRNGLRAHGLHVRRTDLRRVPFSYAAGYQGALELLDRPDRPSALFCGNDVIAIGALSAAKSLGIRVPEDLTIVGFDDIGAAGWGTVDLTTVNCDRDELARESVELLLRAIGGAEPEQHVIAPTGLVRRGTHGRRIR</sequence>
<name>A0A0K0XCZ4_MYCGD</name>
<evidence type="ECO:0000256" key="2">
    <source>
        <dbReference type="ARBA" id="ARBA00023125"/>
    </source>
</evidence>
<dbReference type="Pfam" id="PF00356">
    <property type="entry name" value="LacI"/>
    <property type="match status" value="1"/>
</dbReference>
<accession>A0A0K0XCZ4</accession>
<dbReference type="EMBL" id="CP012150">
    <property type="protein sequence ID" value="AKS35273.1"/>
    <property type="molecule type" value="Genomic_DNA"/>
</dbReference>
<evidence type="ECO:0000259" key="4">
    <source>
        <dbReference type="PROSITE" id="PS50932"/>
    </source>
</evidence>
<dbReference type="STRING" id="134601.AFA91_28980"/>
<gene>
    <name evidence="5" type="ORF">AFA91_28980</name>
</gene>
<dbReference type="InterPro" id="IPR028082">
    <property type="entry name" value="Peripla_BP_I"/>
</dbReference>
<dbReference type="SMART" id="SM00354">
    <property type="entry name" value="HTH_LACI"/>
    <property type="match status" value="1"/>
</dbReference>
<dbReference type="InterPro" id="IPR000843">
    <property type="entry name" value="HTH_LacI"/>
</dbReference>